<dbReference type="Proteomes" id="UP000239590">
    <property type="component" value="Unassembled WGS sequence"/>
</dbReference>
<dbReference type="SUPFAM" id="SSF55347">
    <property type="entry name" value="Glyceraldehyde-3-phosphate dehydrogenase-like, C-terminal domain"/>
    <property type="match status" value="1"/>
</dbReference>
<dbReference type="InterPro" id="IPR036291">
    <property type="entry name" value="NAD(P)-bd_dom_sf"/>
</dbReference>
<dbReference type="Gene3D" id="3.30.360.10">
    <property type="entry name" value="Dihydrodipicolinate Reductase, domain 2"/>
    <property type="match status" value="1"/>
</dbReference>
<comment type="caution">
    <text evidence="5">The sequence shown here is derived from an EMBL/GenBank/DDBJ whole genome shotgun (WGS) entry which is preliminary data.</text>
</comment>
<name>A0A2S7IRP3_9BACT</name>
<protein>
    <submittedName>
        <fullName evidence="5">Gfo/Idh/MocA family oxidoreductase</fullName>
    </submittedName>
</protein>
<dbReference type="InterPro" id="IPR000683">
    <property type="entry name" value="Gfo/Idh/MocA-like_OxRdtase_N"/>
</dbReference>
<dbReference type="GO" id="GO:0000166">
    <property type="term" value="F:nucleotide binding"/>
    <property type="evidence" value="ECO:0007669"/>
    <property type="project" value="InterPro"/>
</dbReference>
<organism evidence="5 6">
    <name type="scientific">Siphonobacter curvatus</name>
    <dbReference type="NCBI Taxonomy" id="2094562"/>
    <lineage>
        <taxon>Bacteria</taxon>
        <taxon>Pseudomonadati</taxon>
        <taxon>Bacteroidota</taxon>
        <taxon>Cytophagia</taxon>
        <taxon>Cytophagales</taxon>
        <taxon>Cytophagaceae</taxon>
        <taxon>Siphonobacter</taxon>
    </lineage>
</organism>
<feature type="domain" description="Gfo/Idh/MocA-like oxidoreductase N-terminal" evidence="3">
    <location>
        <begin position="2"/>
        <end position="117"/>
    </location>
</feature>
<dbReference type="SUPFAM" id="SSF51735">
    <property type="entry name" value="NAD(P)-binding Rossmann-fold domains"/>
    <property type="match status" value="1"/>
</dbReference>
<proteinExistence type="inferred from homology"/>
<dbReference type="RefSeq" id="WP_104712599.1">
    <property type="nucleotide sequence ID" value="NZ_PTRA01000001.1"/>
</dbReference>
<dbReference type="InterPro" id="IPR050984">
    <property type="entry name" value="Gfo/Idh/MocA_domain"/>
</dbReference>
<comment type="similarity">
    <text evidence="1">Belongs to the Gfo/Idh/MocA family.</text>
</comment>
<dbReference type="PANTHER" id="PTHR22604:SF105">
    <property type="entry name" value="TRANS-1,2-DIHYDROBENZENE-1,2-DIOL DEHYDROGENASE"/>
    <property type="match status" value="1"/>
</dbReference>
<dbReference type="AlphaFoldDB" id="A0A2S7IRP3"/>
<evidence type="ECO:0000259" key="4">
    <source>
        <dbReference type="Pfam" id="PF22725"/>
    </source>
</evidence>
<dbReference type="Gene3D" id="3.40.50.720">
    <property type="entry name" value="NAD(P)-binding Rossmann-like Domain"/>
    <property type="match status" value="1"/>
</dbReference>
<dbReference type="PANTHER" id="PTHR22604">
    <property type="entry name" value="OXIDOREDUCTASES"/>
    <property type="match status" value="1"/>
</dbReference>
<dbReference type="Pfam" id="PF01408">
    <property type="entry name" value="GFO_IDH_MocA"/>
    <property type="match status" value="1"/>
</dbReference>
<evidence type="ECO:0000313" key="5">
    <source>
        <dbReference type="EMBL" id="PQA60374.1"/>
    </source>
</evidence>
<evidence type="ECO:0000313" key="6">
    <source>
        <dbReference type="Proteomes" id="UP000239590"/>
    </source>
</evidence>
<dbReference type="Pfam" id="PF22725">
    <property type="entry name" value="GFO_IDH_MocA_C3"/>
    <property type="match status" value="1"/>
</dbReference>
<keyword evidence="6" id="KW-1185">Reference proteome</keyword>
<dbReference type="OrthoDB" id="9795543at2"/>
<dbReference type="EMBL" id="PTRA01000001">
    <property type="protein sequence ID" value="PQA60374.1"/>
    <property type="molecule type" value="Genomic_DNA"/>
</dbReference>
<dbReference type="GO" id="GO:0016491">
    <property type="term" value="F:oxidoreductase activity"/>
    <property type="evidence" value="ECO:0007669"/>
    <property type="project" value="UniProtKB-KW"/>
</dbReference>
<gene>
    <name evidence="5" type="ORF">C5O19_12385</name>
</gene>
<reference evidence="6" key="1">
    <citation type="submission" date="2018-02" db="EMBL/GenBank/DDBJ databases">
        <title>Genome sequencing of Solimonas sp. HR-BB.</title>
        <authorList>
            <person name="Lee Y."/>
            <person name="Jeon C.O."/>
        </authorList>
    </citation>
    <scope>NUCLEOTIDE SEQUENCE [LARGE SCALE GENOMIC DNA]</scope>
    <source>
        <strain evidence="6">HR-U</strain>
    </source>
</reference>
<feature type="domain" description="GFO/IDH/MocA-like oxidoreductase" evidence="4">
    <location>
        <begin position="131"/>
        <end position="243"/>
    </location>
</feature>
<evidence type="ECO:0000256" key="2">
    <source>
        <dbReference type="ARBA" id="ARBA00023002"/>
    </source>
</evidence>
<keyword evidence="2" id="KW-0560">Oxidoreductase</keyword>
<evidence type="ECO:0000256" key="1">
    <source>
        <dbReference type="ARBA" id="ARBA00010928"/>
    </source>
</evidence>
<evidence type="ECO:0000259" key="3">
    <source>
        <dbReference type="Pfam" id="PF01408"/>
    </source>
</evidence>
<sequence length="325" mass="36020">MNWGILAPGHIARKFAEDLQYVPGARIAAVGSRSLDRALAFAEEFGVEKAYGSYEELVADPKVDVIYVASPHSEHYEHTLLCLNAGKPLLCEKAFALQTQQVREMTTLAKEKGLFLMEAIWSRFHPAILQTLEIVQSGQIGEVVHVQADFGFKAEYDVTKRLFNRDLAGGSLYDIGLYPLFISKLLLGIPDEIKAVGTLTETGVDMNCSMALRYASGATASLFSTFAAKTDTTCTIYGSKGQLFIQSRFHETTGLTFYPEEAMPQSISTERKGWGYAYEAEHVQDCIRQGLTESPLLPHAFSIELMESLVEIRRQIGVVYPGDEK</sequence>
<accession>A0A2S7IRP3</accession>
<dbReference type="InterPro" id="IPR055170">
    <property type="entry name" value="GFO_IDH_MocA-like_dom"/>
</dbReference>